<evidence type="ECO:0000313" key="3">
    <source>
        <dbReference type="Proteomes" id="UP000063965"/>
    </source>
</evidence>
<dbReference type="EMBL" id="CP011126">
    <property type="protein sequence ID" value="AKQ33531.1"/>
    <property type="molecule type" value="Genomic_DNA"/>
</dbReference>
<sequence length="76" mass="9072">MEGRVVWKDTYQKWLQRIIQLQVLQKKKKVLLEFSRKHTFSPIVEVADKEWSVLQSQLEEAFSTKIQNSPSRIGRK</sequence>
<protein>
    <submittedName>
        <fullName evidence="1">Uncharacterized protein</fullName>
    </submittedName>
</protein>
<dbReference type="EMBL" id="CP011126">
    <property type="protein sequence ID" value="AKQ33444.1"/>
    <property type="molecule type" value="Genomic_DNA"/>
</dbReference>
<organism evidence="1 3">
    <name type="scientific">Candidatus Coxiella mudrowiae</name>
    <dbReference type="NCBI Taxonomy" id="2054173"/>
    <lineage>
        <taxon>Bacteria</taxon>
        <taxon>Pseudomonadati</taxon>
        <taxon>Pseudomonadota</taxon>
        <taxon>Gammaproteobacteria</taxon>
        <taxon>Legionellales</taxon>
        <taxon>Coxiellaceae</taxon>
        <taxon>Coxiella</taxon>
    </lineage>
</organism>
<keyword evidence="3" id="KW-1185">Reference proteome</keyword>
<evidence type="ECO:0000313" key="2">
    <source>
        <dbReference type="EMBL" id="AKQ33531.1"/>
    </source>
</evidence>
<gene>
    <name evidence="1" type="ORF">CleRT_05390</name>
    <name evidence="2" type="ORF">CleRT_06830</name>
</gene>
<reference evidence="1 3" key="1">
    <citation type="journal article" date="2015" name="Genome Biol. Evol.">
        <title>Distinctive Genome Reduction Rates Revealed by Genomic Analyses of Two Coxiella-Like Endosymbionts in Ticks.</title>
        <authorList>
            <person name="Gottlieb Y."/>
            <person name="Lalzar I."/>
            <person name="Klasson L."/>
        </authorList>
    </citation>
    <scope>NUCLEOTIDE SEQUENCE [LARGE SCALE GENOMIC DNA]</scope>
    <source>
        <strain evidence="1 3">CRt</strain>
    </source>
</reference>
<accession>A0ABN4HRG7</accession>
<name>A0ABN4HRG7_9COXI</name>
<dbReference type="Proteomes" id="UP000063965">
    <property type="component" value="Chromosome"/>
</dbReference>
<evidence type="ECO:0000313" key="1">
    <source>
        <dbReference type="EMBL" id="AKQ33444.1"/>
    </source>
</evidence>
<proteinExistence type="predicted"/>